<dbReference type="KEGG" id="pda:120112014"/>
<dbReference type="OrthoDB" id="684052at2759"/>
<sequence>MKSKLHTANYLSHIIQTISSICGRCERDPEMIDHIFFQCTKVTPIWIAIRPFGRPLLISTNRVLHFILSKADSEENSLWQSCLASLSWIMWKSRNEFLFQDQDRAPMEILGAADGIVSEWYDSMNDRKLKEIKTQYRWFFCFYNSNNADAGVVLRNHDANVLHAGSRILPAHSPLLAEAWARVNSQNHE</sequence>
<dbReference type="InterPro" id="IPR026960">
    <property type="entry name" value="RVT-Znf"/>
</dbReference>
<name>A0A8B9AJK7_PHODC</name>
<evidence type="ECO:0000313" key="2">
    <source>
        <dbReference type="Proteomes" id="UP000228380"/>
    </source>
</evidence>
<dbReference type="Proteomes" id="UP000228380">
    <property type="component" value="Chromosome 9"/>
</dbReference>
<protein>
    <submittedName>
        <fullName evidence="3">Uncharacterized protein LOC120112014</fullName>
    </submittedName>
</protein>
<gene>
    <name evidence="3" type="primary">LOC120112014</name>
</gene>
<keyword evidence="2" id="KW-1185">Reference proteome</keyword>
<dbReference type="Pfam" id="PF13966">
    <property type="entry name" value="zf-RVT"/>
    <property type="match status" value="1"/>
</dbReference>
<proteinExistence type="predicted"/>
<dbReference type="RefSeq" id="XP_038986520.1">
    <property type="nucleotide sequence ID" value="XM_039130592.1"/>
</dbReference>
<organism evidence="2 3">
    <name type="scientific">Phoenix dactylifera</name>
    <name type="common">Date palm</name>
    <dbReference type="NCBI Taxonomy" id="42345"/>
    <lineage>
        <taxon>Eukaryota</taxon>
        <taxon>Viridiplantae</taxon>
        <taxon>Streptophyta</taxon>
        <taxon>Embryophyta</taxon>
        <taxon>Tracheophyta</taxon>
        <taxon>Spermatophyta</taxon>
        <taxon>Magnoliopsida</taxon>
        <taxon>Liliopsida</taxon>
        <taxon>Arecaceae</taxon>
        <taxon>Coryphoideae</taxon>
        <taxon>Phoeniceae</taxon>
        <taxon>Phoenix</taxon>
    </lineage>
</organism>
<evidence type="ECO:0000259" key="1">
    <source>
        <dbReference type="Pfam" id="PF13966"/>
    </source>
</evidence>
<reference evidence="2" key="1">
    <citation type="journal article" date="2019" name="Nat. Commun.">
        <title>Genome-wide association mapping of date palm fruit traits.</title>
        <authorList>
            <person name="Hazzouri K.M."/>
            <person name="Gros-Balthazard M."/>
            <person name="Flowers J.M."/>
            <person name="Copetti D."/>
            <person name="Lemansour A."/>
            <person name="Lebrun M."/>
            <person name="Masmoudi K."/>
            <person name="Ferrand S."/>
            <person name="Dhar M.I."/>
            <person name="Fresquez Z.A."/>
            <person name="Rosas U."/>
            <person name="Zhang J."/>
            <person name="Talag J."/>
            <person name="Lee S."/>
            <person name="Kudrna D."/>
            <person name="Powell R.F."/>
            <person name="Leitch I.J."/>
            <person name="Krueger R.R."/>
            <person name="Wing R.A."/>
            <person name="Amiri K.M.A."/>
            <person name="Purugganan M.D."/>
        </authorList>
    </citation>
    <scope>NUCLEOTIDE SEQUENCE [LARGE SCALE GENOMIC DNA]</scope>
    <source>
        <strain evidence="2">cv. Khalas</strain>
    </source>
</reference>
<evidence type="ECO:0000313" key="3">
    <source>
        <dbReference type="RefSeq" id="XP_038986520.1"/>
    </source>
</evidence>
<dbReference type="AlphaFoldDB" id="A0A8B9AJK7"/>
<reference evidence="3" key="2">
    <citation type="submission" date="2025-08" db="UniProtKB">
        <authorList>
            <consortium name="RefSeq"/>
        </authorList>
    </citation>
    <scope>IDENTIFICATION</scope>
    <source>
        <tissue evidence="3">Young leaves</tissue>
    </source>
</reference>
<accession>A0A8B9AJK7</accession>
<feature type="domain" description="Reverse transcriptase zinc-binding" evidence="1">
    <location>
        <begin position="2"/>
        <end position="46"/>
    </location>
</feature>
<dbReference type="GeneID" id="120112014"/>